<evidence type="ECO:0000256" key="2">
    <source>
        <dbReference type="SAM" id="SignalP"/>
    </source>
</evidence>
<dbReference type="Proteomes" id="UP000253831">
    <property type="component" value="Unassembled WGS sequence"/>
</dbReference>
<sequence length="197" mass="21194">MNRRRLLLLALLLLAAWLALFGDKTPPDSSRGEVVAPTSPRAEPAPSSESRLAARRPVDSRSARSPTRAGNAAANVEIAALIPRAQLIPGATDGRASRDLFPSLSWTPLPPAMSVSSAMSARTLAPMAPPPPFLYLGNKFEAGRWEAFLARGEQVFIVREGTRLERDYRVKAITPSTLTLIYLPLKQAQSISIGGSP</sequence>
<protein>
    <recommendedName>
        <fullName evidence="5">Secretion system X translation initiation factor</fullName>
    </recommendedName>
</protein>
<keyword evidence="2" id="KW-0732">Signal</keyword>
<organism evidence="3 4">
    <name type="scientific">Candidatus Accumulibacter meliphilus</name>
    <dbReference type="NCBI Taxonomy" id="2211374"/>
    <lineage>
        <taxon>Bacteria</taxon>
        <taxon>Pseudomonadati</taxon>
        <taxon>Pseudomonadota</taxon>
        <taxon>Betaproteobacteria</taxon>
        <taxon>Candidatus Accumulibacter</taxon>
    </lineage>
</organism>
<evidence type="ECO:0000313" key="3">
    <source>
        <dbReference type="EMBL" id="RDE52335.1"/>
    </source>
</evidence>
<feature type="chain" id="PRO_5016976238" description="Secretion system X translation initiation factor" evidence="2">
    <location>
        <begin position="22"/>
        <end position="197"/>
    </location>
</feature>
<dbReference type="AlphaFoldDB" id="A0A369XSE7"/>
<name>A0A369XSE7_9PROT</name>
<dbReference type="EMBL" id="QPGA01000001">
    <property type="protein sequence ID" value="RDE52335.1"/>
    <property type="molecule type" value="Genomic_DNA"/>
</dbReference>
<proteinExistence type="predicted"/>
<evidence type="ECO:0000256" key="1">
    <source>
        <dbReference type="SAM" id="MobiDB-lite"/>
    </source>
</evidence>
<evidence type="ECO:0008006" key="5">
    <source>
        <dbReference type="Google" id="ProtNLM"/>
    </source>
</evidence>
<feature type="region of interest" description="Disordered" evidence="1">
    <location>
        <begin position="26"/>
        <end position="70"/>
    </location>
</feature>
<gene>
    <name evidence="3" type="ORF">DVS81_00765</name>
</gene>
<comment type="caution">
    <text evidence="3">The sequence shown here is derived from an EMBL/GenBank/DDBJ whole genome shotgun (WGS) entry which is preliminary data.</text>
</comment>
<feature type="signal peptide" evidence="2">
    <location>
        <begin position="1"/>
        <end position="21"/>
    </location>
</feature>
<accession>A0A369XSE7</accession>
<feature type="compositionally biased region" description="Low complexity" evidence="1">
    <location>
        <begin position="36"/>
        <end position="51"/>
    </location>
</feature>
<evidence type="ECO:0000313" key="4">
    <source>
        <dbReference type="Proteomes" id="UP000253831"/>
    </source>
</evidence>
<reference evidence="3 4" key="1">
    <citation type="submission" date="2018-05" db="EMBL/GenBank/DDBJ databases">
        <title>Integrated omic analyses show evidence that a Ca. Accumulibacter phosphatis strain performs denitrification under micro-aerobic conditions.</title>
        <authorList>
            <person name="Camejo P.Y."/>
            <person name="Katherine M.D."/>
            <person name="Daniel N.R."/>
        </authorList>
    </citation>
    <scope>NUCLEOTIDE SEQUENCE [LARGE SCALE GENOMIC DNA]</scope>
    <source>
        <strain evidence="3">UW-LDO-IC</strain>
    </source>
</reference>